<accession>A0A8H6HUV2</accession>
<feature type="region of interest" description="Disordered" evidence="1">
    <location>
        <begin position="1"/>
        <end position="24"/>
    </location>
</feature>
<name>A0A8H6HUV2_9AGAR</name>
<evidence type="ECO:0000313" key="3">
    <source>
        <dbReference type="Proteomes" id="UP000521943"/>
    </source>
</evidence>
<dbReference type="Proteomes" id="UP000521943">
    <property type="component" value="Unassembled WGS sequence"/>
</dbReference>
<keyword evidence="3" id="KW-1185">Reference proteome</keyword>
<sequence>MLNVSDADPGNGEYTKRNGAKCPKGRIKKREALHHSPNNSQVIRHVSHAGRRYVASAQFRSLRPPHHIPALTRLRRSPDDDMSSRRNFGFYGHLTIFQLCHSPDDDTSSRRVPTWHTRVSGRRYVVSTRHRLPKLTVKSPSPSTPVSNPPSLAGRRYVVSEPFQTSAYPSTTSSIPSTCHLIARGTPFCRLVSDFQGLQGSGFRASIHRVGAFSGVDRNGVDASRHFGAIFGHAGMLPRSQSLSTSRRCTEPTHNFEFATGVGVHASSLPPAPATGCLRVAVDVNVNSADVSPSLSIDRLKVPKMDPRSPVREDGAATYHMKSCTYNAKLKLAIQGIPGGFKGGEETAKGVTHVCCKPSVVQNVRECDIRQVGLVRIAKSRCERFRGSWQHWDDFNVSRVHPAKCEGRETEVEAIGPDSAIATPIQPERCERDLGDDLGNPIVFATSCILNFFVAGRSPSSSTAPCSTCKVLVVVADHDAEDSRDVVALCSLSSSAALSSTSTVPFDVDHDTGSCRLQNGVADIEPRVPSIRVGIAGAVRSMVKVGVGGTNQRARMGVGLERCRSVKASVTQTVACGCRRRSATSKGQGSGMVLARVLVGRSAKLECVVTPSSLGTWVGVYGLGNLYAFCGRLWMRPGSHDPTSLAHTCGARVLDAKQARVLILELAPDAGIDGDAVHRLLRR</sequence>
<dbReference type="AlphaFoldDB" id="A0A8H6HUV2"/>
<evidence type="ECO:0000313" key="2">
    <source>
        <dbReference type="EMBL" id="KAF6753628.1"/>
    </source>
</evidence>
<dbReference type="EMBL" id="JACGCI010000038">
    <property type="protein sequence ID" value="KAF6753628.1"/>
    <property type="molecule type" value="Genomic_DNA"/>
</dbReference>
<organism evidence="2 3">
    <name type="scientific">Ephemerocybe angulata</name>
    <dbReference type="NCBI Taxonomy" id="980116"/>
    <lineage>
        <taxon>Eukaryota</taxon>
        <taxon>Fungi</taxon>
        <taxon>Dikarya</taxon>
        <taxon>Basidiomycota</taxon>
        <taxon>Agaricomycotina</taxon>
        <taxon>Agaricomycetes</taxon>
        <taxon>Agaricomycetidae</taxon>
        <taxon>Agaricales</taxon>
        <taxon>Agaricineae</taxon>
        <taxon>Psathyrellaceae</taxon>
        <taxon>Ephemerocybe</taxon>
    </lineage>
</organism>
<proteinExistence type="predicted"/>
<protein>
    <submittedName>
        <fullName evidence="2">Uncharacterized protein</fullName>
    </submittedName>
</protein>
<gene>
    <name evidence="2" type="ORF">DFP72DRAFT_848905</name>
</gene>
<reference evidence="2 3" key="1">
    <citation type="submission" date="2020-07" db="EMBL/GenBank/DDBJ databases">
        <title>Comparative genomics of pyrophilous fungi reveals a link between fire events and developmental genes.</title>
        <authorList>
            <consortium name="DOE Joint Genome Institute"/>
            <person name="Steindorff A.S."/>
            <person name="Carver A."/>
            <person name="Calhoun S."/>
            <person name="Stillman K."/>
            <person name="Liu H."/>
            <person name="Lipzen A."/>
            <person name="Pangilinan J."/>
            <person name="Labutti K."/>
            <person name="Bruns T.D."/>
            <person name="Grigoriev I.V."/>
        </authorList>
    </citation>
    <scope>NUCLEOTIDE SEQUENCE [LARGE SCALE GENOMIC DNA]</scope>
    <source>
        <strain evidence="2 3">CBS 144469</strain>
    </source>
</reference>
<comment type="caution">
    <text evidence="2">The sequence shown here is derived from an EMBL/GenBank/DDBJ whole genome shotgun (WGS) entry which is preliminary data.</text>
</comment>
<evidence type="ECO:0000256" key="1">
    <source>
        <dbReference type="SAM" id="MobiDB-lite"/>
    </source>
</evidence>